<comment type="caution">
    <text evidence="1">The sequence shown here is derived from an EMBL/GenBank/DDBJ whole genome shotgun (WGS) entry which is preliminary data.</text>
</comment>
<organism evidence="1 2">
    <name type="scientific">Sediminihaliea albiluteola</name>
    <dbReference type="NCBI Taxonomy" id="2758564"/>
    <lineage>
        <taxon>Bacteria</taxon>
        <taxon>Pseudomonadati</taxon>
        <taxon>Pseudomonadota</taxon>
        <taxon>Gammaproteobacteria</taxon>
        <taxon>Cellvibrionales</taxon>
        <taxon>Halieaceae</taxon>
        <taxon>Sediminihaliea</taxon>
    </lineage>
</organism>
<accession>A0A7W2TW90</accession>
<gene>
    <name evidence="1" type="ORF">H2508_08345</name>
</gene>
<evidence type="ECO:0000313" key="1">
    <source>
        <dbReference type="EMBL" id="MBA6413116.1"/>
    </source>
</evidence>
<dbReference type="AlphaFoldDB" id="A0A7W2TW90"/>
<sequence length="113" mass="12721">MGTVLHFPSTQAQGLAFLDRELRQRLAAYGADQALSDFAATELTRIYKEFSQPEAYSFTLSLPDDLPSEISRDLQQQISEGLEGLRKENHALVINLIAQLVLARMQLFQLQRG</sequence>
<name>A0A7W2TW90_9GAMM</name>
<keyword evidence="2" id="KW-1185">Reference proteome</keyword>
<reference evidence="1 2" key="1">
    <citation type="submission" date="2020-07" db="EMBL/GenBank/DDBJ databases">
        <title>Halieaceae bacterium, F7430, whole genome shotgun sequencing project.</title>
        <authorList>
            <person name="Jiang S."/>
            <person name="Liu Z.W."/>
            <person name="Du Z.J."/>
        </authorList>
    </citation>
    <scope>NUCLEOTIDE SEQUENCE [LARGE SCALE GENOMIC DNA]</scope>
    <source>
        <strain evidence="1 2">F7430</strain>
    </source>
</reference>
<evidence type="ECO:0000313" key="2">
    <source>
        <dbReference type="Proteomes" id="UP000539350"/>
    </source>
</evidence>
<dbReference type="EMBL" id="JACFXU010000014">
    <property type="protein sequence ID" value="MBA6413116.1"/>
    <property type="molecule type" value="Genomic_DNA"/>
</dbReference>
<proteinExistence type="predicted"/>
<protein>
    <submittedName>
        <fullName evidence="1">Uncharacterized protein</fullName>
    </submittedName>
</protein>
<dbReference type="Proteomes" id="UP000539350">
    <property type="component" value="Unassembled WGS sequence"/>
</dbReference>
<dbReference type="RefSeq" id="WP_182171776.1">
    <property type="nucleotide sequence ID" value="NZ_JACFXU010000014.1"/>
</dbReference>